<comment type="caution">
    <text evidence="2">The sequence shown here is derived from an EMBL/GenBank/DDBJ whole genome shotgun (WGS) entry which is preliminary data.</text>
</comment>
<organism evidence="2 3">
    <name type="scientific">Protea cynaroides</name>
    <dbReference type="NCBI Taxonomy" id="273540"/>
    <lineage>
        <taxon>Eukaryota</taxon>
        <taxon>Viridiplantae</taxon>
        <taxon>Streptophyta</taxon>
        <taxon>Embryophyta</taxon>
        <taxon>Tracheophyta</taxon>
        <taxon>Spermatophyta</taxon>
        <taxon>Magnoliopsida</taxon>
        <taxon>Proteales</taxon>
        <taxon>Proteaceae</taxon>
        <taxon>Protea</taxon>
    </lineage>
</organism>
<dbReference type="PROSITE" id="PS51154">
    <property type="entry name" value="MACRO"/>
    <property type="match status" value="1"/>
</dbReference>
<evidence type="ECO:0000259" key="1">
    <source>
        <dbReference type="PROSITE" id="PS51154"/>
    </source>
</evidence>
<keyword evidence="3" id="KW-1185">Reference proteome</keyword>
<dbReference type="OrthoDB" id="6133115at2759"/>
<dbReference type="InterPro" id="IPR002589">
    <property type="entry name" value="Macro_dom"/>
</dbReference>
<evidence type="ECO:0000313" key="2">
    <source>
        <dbReference type="EMBL" id="KAJ4979809.1"/>
    </source>
</evidence>
<dbReference type="CDD" id="cd02908">
    <property type="entry name" value="Macro_OAADPr_deacetylase"/>
    <property type="match status" value="1"/>
</dbReference>
<gene>
    <name evidence="2" type="ORF">NE237_010589</name>
</gene>
<dbReference type="EMBL" id="JAMYWD010000002">
    <property type="protein sequence ID" value="KAJ4979809.1"/>
    <property type="molecule type" value="Genomic_DNA"/>
</dbReference>
<dbReference type="PANTHER" id="PTHR11106">
    <property type="entry name" value="GANGLIOSIDE INDUCED DIFFERENTIATION ASSOCIATED PROTEIN 2-RELATED"/>
    <property type="match status" value="1"/>
</dbReference>
<sequence>MLCSSMLTRGARILPNRKPCRSISTIASAFSFRIQKSFETKTQQSYSSVGFGLEQREFTRVLNPGFFRFSCSREGSITARVRMASNGDVDKHGVSHFALSPSSALKIQKGDITQWFVDGASDAIVNAANNLMLGGGGVDGAIHNAAGPELRAACYEVPEVRRGVRCPTGEARITPAFRLPVSHVIHTVGPIYDVDDHPELSLRNAYRNSLRLAKENNIQFIAFPAISCGVFRYPYEEAATIALSVVKEFATDFKEVHFVLFSDDIHKVWLDKANELL</sequence>
<dbReference type="InterPro" id="IPR043472">
    <property type="entry name" value="Macro_dom-like"/>
</dbReference>
<name>A0A9Q0L0N6_9MAGN</name>
<dbReference type="Pfam" id="PF01661">
    <property type="entry name" value="Macro"/>
    <property type="match status" value="1"/>
</dbReference>
<dbReference type="Gene3D" id="3.40.220.10">
    <property type="entry name" value="Leucine Aminopeptidase, subunit E, domain 1"/>
    <property type="match status" value="1"/>
</dbReference>
<feature type="domain" description="Macro" evidence="1">
    <location>
        <begin position="92"/>
        <end position="277"/>
    </location>
</feature>
<dbReference type="Proteomes" id="UP001141806">
    <property type="component" value="Unassembled WGS sequence"/>
</dbReference>
<accession>A0A9Q0L0N6</accession>
<dbReference type="SUPFAM" id="SSF52949">
    <property type="entry name" value="Macro domain-like"/>
    <property type="match status" value="1"/>
</dbReference>
<dbReference type="AlphaFoldDB" id="A0A9Q0L0N6"/>
<proteinExistence type="predicted"/>
<evidence type="ECO:0000313" key="3">
    <source>
        <dbReference type="Proteomes" id="UP001141806"/>
    </source>
</evidence>
<reference evidence="2" key="1">
    <citation type="journal article" date="2023" name="Plant J.">
        <title>The genome of the king protea, Protea cynaroides.</title>
        <authorList>
            <person name="Chang J."/>
            <person name="Duong T.A."/>
            <person name="Schoeman C."/>
            <person name="Ma X."/>
            <person name="Roodt D."/>
            <person name="Barker N."/>
            <person name="Li Z."/>
            <person name="Van de Peer Y."/>
            <person name="Mizrachi E."/>
        </authorList>
    </citation>
    <scope>NUCLEOTIDE SEQUENCE</scope>
    <source>
        <tissue evidence="2">Young leaves</tissue>
    </source>
</reference>
<dbReference type="PANTHER" id="PTHR11106:SF27">
    <property type="entry name" value="MACRO DOMAIN-CONTAINING PROTEIN"/>
    <property type="match status" value="1"/>
</dbReference>
<dbReference type="SMART" id="SM00506">
    <property type="entry name" value="A1pp"/>
    <property type="match status" value="1"/>
</dbReference>
<protein>
    <recommendedName>
        <fullName evidence="1">Macro domain-containing protein</fullName>
    </recommendedName>
</protein>